<feature type="domain" description="Major facilitator superfamily (MFS) profile" evidence="6">
    <location>
        <begin position="10"/>
        <end position="420"/>
    </location>
</feature>
<evidence type="ECO:0000313" key="9">
    <source>
        <dbReference type="Proteomes" id="UP001219901"/>
    </source>
</evidence>
<dbReference type="Gene3D" id="1.20.1250.20">
    <property type="entry name" value="MFS general substrate transporter like domains"/>
    <property type="match status" value="2"/>
</dbReference>
<dbReference type="PROSITE" id="PS50850">
    <property type="entry name" value="MFS"/>
    <property type="match status" value="1"/>
</dbReference>
<evidence type="ECO:0000256" key="3">
    <source>
        <dbReference type="ARBA" id="ARBA00022989"/>
    </source>
</evidence>
<dbReference type="SUPFAM" id="SSF103473">
    <property type="entry name" value="MFS general substrate transporter"/>
    <property type="match status" value="1"/>
</dbReference>
<evidence type="ECO:0000256" key="1">
    <source>
        <dbReference type="ARBA" id="ARBA00004651"/>
    </source>
</evidence>
<name>A0AAJ6CSQ1_9CHLR</name>
<dbReference type="RefSeq" id="WP_342826607.1">
    <property type="nucleotide sequence ID" value="NZ_CP046146.1"/>
</dbReference>
<reference evidence="9 10" key="1">
    <citation type="submission" date="2019-11" db="EMBL/GenBank/DDBJ databases">
        <authorList>
            <person name="Cho J.-C."/>
        </authorList>
    </citation>
    <scope>NUCLEOTIDE SEQUENCE [LARGE SCALE GENOMIC DNA]</scope>
    <source>
        <strain evidence="8 9">JH1073</strain>
        <strain evidence="7 10">JH702</strain>
    </source>
</reference>
<feature type="transmembrane region" description="Helical" evidence="5">
    <location>
        <begin position="168"/>
        <end position="187"/>
    </location>
</feature>
<feature type="transmembrane region" description="Helical" evidence="5">
    <location>
        <begin position="362"/>
        <end position="384"/>
    </location>
</feature>
<dbReference type="AlphaFoldDB" id="A0AAJ6CSQ1"/>
<keyword evidence="2 5" id="KW-0812">Transmembrane</keyword>
<dbReference type="InterPro" id="IPR011701">
    <property type="entry name" value="MFS"/>
</dbReference>
<sequence>MKSLKQPFYGWWIVGAGGMVQWYTSAIFWRGFQAFVPPILETFGWSRGVTGAAISLQRGESGMISPFVGALLDRYGPRKAMAFGVLLTGAGFIFMSQMQSLWQFYVAIGLLTLGMSFGTFIVFVVTVANWFVRKRARALATLMSFSAVGGITLPILVGSIATFGWREVMLACGIGFWIIGFPATLVMRRRPEDYGMVPDGGATDDGKSNRSKNGRLAAAREHAITMRQAIKLRFFWQLAIVTSLGQLVSSTNLFHFAALLEYGMTAALAASAAGAVAIGDLGGRAGIAVLGDKYDKRKMLTIAMIMQTIGVAGLAGINAEVLGVNLGLWPLPLFVVFFGLGFGSSIPLRLSILGDYFGRASYGSIVGLTSSVNALFGAAGPALVGLIRDVEGTYRLGFTALAVMLAVSIPLAMGLEPAGRVAAQARQLARRNYRERNRFESPS</sequence>
<dbReference type="Proteomes" id="UP001219901">
    <property type="component" value="Chromosome"/>
</dbReference>
<proteinExistence type="predicted"/>
<feature type="transmembrane region" description="Helical" evidence="5">
    <location>
        <begin position="299"/>
        <end position="317"/>
    </location>
</feature>
<dbReference type="Proteomes" id="UP001321249">
    <property type="component" value="Unassembled WGS sequence"/>
</dbReference>
<gene>
    <name evidence="7" type="ORF">GKO46_12640</name>
    <name evidence="8" type="ORF">GKO48_12960</name>
</gene>
<feature type="transmembrane region" description="Helical" evidence="5">
    <location>
        <begin position="104"/>
        <end position="132"/>
    </location>
</feature>
<reference evidence="8" key="2">
    <citation type="journal article" date="2023" name="Nat. Commun.">
        <title>Cultivation of marine bacteria of the SAR202 clade.</title>
        <authorList>
            <person name="Lim Y."/>
            <person name="Seo J.H."/>
            <person name="Giovannoni S.J."/>
            <person name="Kang I."/>
            <person name="Cho J.C."/>
        </authorList>
    </citation>
    <scope>NUCLEOTIDE SEQUENCE</scope>
    <source>
        <strain evidence="8">JH1073</strain>
    </source>
</reference>
<protein>
    <submittedName>
        <fullName evidence="8">MFS transporter</fullName>
    </submittedName>
</protein>
<keyword evidence="9" id="KW-1185">Reference proteome</keyword>
<dbReference type="GO" id="GO:0022857">
    <property type="term" value="F:transmembrane transporter activity"/>
    <property type="evidence" value="ECO:0007669"/>
    <property type="project" value="InterPro"/>
</dbReference>
<dbReference type="Pfam" id="PF07690">
    <property type="entry name" value="MFS_1"/>
    <property type="match status" value="1"/>
</dbReference>
<dbReference type="InterPro" id="IPR050327">
    <property type="entry name" value="Proton-linked_MCT"/>
</dbReference>
<dbReference type="CDD" id="cd17355">
    <property type="entry name" value="MFS_YcxA_like"/>
    <property type="match status" value="1"/>
</dbReference>
<keyword evidence="4 5" id="KW-0472">Membrane</keyword>
<dbReference type="GO" id="GO:0005886">
    <property type="term" value="C:plasma membrane"/>
    <property type="evidence" value="ECO:0007669"/>
    <property type="project" value="UniProtKB-SubCell"/>
</dbReference>
<evidence type="ECO:0000256" key="4">
    <source>
        <dbReference type="ARBA" id="ARBA00023136"/>
    </source>
</evidence>
<comment type="subcellular location">
    <subcellularLocation>
        <location evidence="1">Cell membrane</location>
        <topology evidence="1">Multi-pass membrane protein</topology>
    </subcellularLocation>
</comment>
<organism evidence="8 9">
    <name type="scientific">Candidatus Lucifugimonas marina</name>
    <dbReference type="NCBI Taxonomy" id="3038979"/>
    <lineage>
        <taxon>Bacteria</taxon>
        <taxon>Bacillati</taxon>
        <taxon>Chloroflexota</taxon>
        <taxon>Dehalococcoidia</taxon>
        <taxon>SAR202 cluster</taxon>
        <taxon>Candidatus Lucifugimonadales</taxon>
        <taxon>Candidatus Lucifugimonadaceae</taxon>
        <taxon>Candidatus Lucifugimonas</taxon>
    </lineage>
</organism>
<evidence type="ECO:0000313" key="8">
    <source>
        <dbReference type="EMBL" id="WFG40476.1"/>
    </source>
</evidence>
<feature type="transmembrane region" description="Helical" evidence="5">
    <location>
        <begin position="329"/>
        <end position="350"/>
    </location>
</feature>
<keyword evidence="3 5" id="KW-1133">Transmembrane helix</keyword>
<dbReference type="PANTHER" id="PTHR11360">
    <property type="entry name" value="MONOCARBOXYLATE TRANSPORTER"/>
    <property type="match status" value="1"/>
</dbReference>
<evidence type="ECO:0000256" key="5">
    <source>
        <dbReference type="SAM" id="Phobius"/>
    </source>
</evidence>
<dbReference type="InterPro" id="IPR020846">
    <property type="entry name" value="MFS_dom"/>
</dbReference>
<evidence type="ECO:0000256" key="2">
    <source>
        <dbReference type="ARBA" id="ARBA00022692"/>
    </source>
</evidence>
<feature type="transmembrane region" description="Helical" evidence="5">
    <location>
        <begin position="139"/>
        <end position="162"/>
    </location>
</feature>
<dbReference type="InterPro" id="IPR036259">
    <property type="entry name" value="MFS_trans_sf"/>
</dbReference>
<feature type="transmembrane region" description="Helical" evidence="5">
    <location>
        <begin position="234"/>
        <end position="260"/>
    </location>
</feature>
<dbReference type="EMBL" id="WMBE01000004">
    <property type="protein sequence ID" value="MDG0867910.1"/>
    <property type="molecule type" value="Genomic_DNA"/>
</dbReference>
<reference evidence="9" key="3">
    <citation type="submission" date="2023-06" db="EMBL/GenBank/DDBJ databases">
        <title>Pangenomics reveal diversification of enzyme families and niche specialization in globally abundant SAR202 bacteria.</title>
        <authorList>
            <person name="Saw J.H.W."/>
        </authorList>
    </citation>
    <scope>NUCLEOTIDE SEQUENCE [LARGE SCALE GENOMIC DNA]</scope>
    <source>
        <strain evidence="9">JH1073</strain>
    </source>
</reference>
<evidence type="ECO:0000313" key="7">
    <source>
        <dbReference type="EMBL" id="MDG0867910.1"/>
    </source>
</evidence>
<evidence type="ECO:0000313" key="10">
    <source>
        <dbReference type="Proteomes" id="UP001321249"/>
    </source>
</evidence>
<feature type="transmembrane region" description="Helical" evidence="5">
    <location>
        <begin position="266"/>
        <end position="287"/>
    </location>
</feature>
<feature type="transmembrane region" description="Helical" evidence="5">
    <location>
        <begin position="396"/>
        <end position="415"/>
    </location>
</feature>
<dbReference type="EMBL" id="CP046147">
    <property type="protein sequence ID" value="WFG40476.1"/>
    <property type="molecule type" value="Genomic_DNA"/>
</dbReference>
<accession>A0AAJ6CSQ1</accession>
<evidence type="ECO:0000259" key="6">
    <source>
        <dbReference type="PROSITE" id="PS50850"/>
    </source>
</evidence>
<feature type="transmembrane region" description="Helical" evidence="5">
    <location>
        <begin position="80"/>
        <end position="98"/>
    </location>
</feature>
<dbReference type="PANTHER" id="PTHR11360:SF290">
    <property type="entry name" value="MONOCARBOXYLATE MFS PERMEASE"/>
    <property type="match status" value="1"/>
</dbReference>